<reference evidence="2" key="2">
    <citation type="submission" date="2025-09" db="UniProtKB">
        <authorList>
            <consortium name="Ensembl"/>
        </authorList>
    </citation>
    <scope>IDENTIFICATION</scope>
</reference>
<reference evidence="2" key="1">
    <citation type="submission" date="2025-08" db="UniProtKB">
        <authorList>
            <consortium name="Ensembl"/>
        </authorList>
    </citation>
    <scope>IDENTIFICATION</scope>
</reference>
<dbReference type="PROSITE" id="PS50878">
    <property type="entry name" value="RT_POL"/>
    <property type="match status" value="1"/>
</dbReference>
<name>A0A3Q2YP85_HIPCM</name>
<dbReference type="InterPro" id="IPR043502">
    <property type="entry name" value="DNA/RNA_pol_sf"/>
</dbReference>
<dbReference type="OMA" id="HESAIDW"/>
<evidence type="ECO:0000313" key="2">
    <source>
        <dbReference type="Ensembl" id="ENSHCOP00000019548.1"/>
    </source>
</evidence>
<protein>
    <recommendedName>
        <fullName evidence="1">Reverse transcriptase domain-containing protein</fullName>
    </recommendedName>
</protein>
<keyword evidence="3" id="KW-1185">Reference proteome</keyword>
<dbReference type="InterPro" id="IPR000477">
    <property type="entry name" value="RT_dom"/>
</dbReference>
<evidence type="ECO:0000259" key="1">
    <source>
        <dbReference type="PROSITE" id="PS50878"/>
    </source>
</evidence>
<feature type="domain" description="Reverse transcriptase" evidence="1">
    <location>
        <begin position="1"/>
        <end position="165"/>
    </location>
</feature>
<dbReference type="GeneTree" id="ENSGT01060000248530"/>
<dbReference type="Ensembl" id="ENSHCOT00000008461.1">
    <property type="protein sequence ID" value="ENSHCOP00000019548.1"/>
    <property type="gene ID" value="ENSHCOG00000000129.1"/>
</dbReference>
<dbReference type="SUPFAM" id="SSF56672">
    <property type="entry name" value="DNA/RNA polymerases"/>
    <property type="match status" value="1"/>
</dbReference>
<dbReference type="PANTHER" id="PTHR36688:SF1">
    <property type="entry name" value="ENDONUCLEASE_EXONUCLEASE_PHOSPHATASE DOMAIN-CONTAINING PROTEIN"/>
    <property type="match status" value="1"/>
</dbReference>
<accession>A0A3Q2YP85</accession>
<organism evidence="2 3">
    <name type="scientific">Hippocampus comes</name>
    <name type="common">Tiger tail seahorse</name>
    <dbReference type="NCBI Taxonomy" id="109280"/>
    <lineage>
        <taxon>Eukaryota</taxon>
        <taxon>Metazoa</taxon>
        <taxon>Chordata</taxon>
        <taxon>Craniata</taxon>
        <taxon>Vertebrata</taxon>
        <taxon>Euteleostomi</taxon>
        <taxon>Actinopterygii</taxon>
        <taxon>Neopterygii</taxon>
        <taxon>Teleostei</taxon>
        <taxon>Neoteleostei</taxon>
        <taxon>Acanthomorphata</taxon>
        <taxon>Syngnathiaria</taxon>
        <taxon>Syngnathiformes</taxon>
        <taxon>Syngnathoidei</taxon>
        <taxon>Syngnathidae</taxon>
        <taxon>Hippocampus</taxon>
    </lineage>
</organism>
<proteinExistence type="predicted"/>
<sequence length="204" mass="23543">MMNTSRTAFVDLSAAYDTVNHRILTRKLYEMMSDVRLTQLICNMLSSRRFFVDLNGSRSRWRTQKNGLPQGSVLAPLLFNIYTNDQPTQPDTRRFLYADDLCIASQKSTFEAVEVSLSNALDLLIPYYSINHLRANPGKTQICAFHLKNREAERKLQISWYGKRLQPHPLAFPLYTPFRRPLLLLDSLITPLFTQPSLTVDDTK</sequence>
<dbReference type="PANTHER" id="PTHR36688">
    <property type="entry name" value="ENDO/EXONUCLEASE/PHOSPHATASE DOMAIN-CONTAINING PROTEIN"/>
    <property type="match status" value="1"/>
</dbReference>
<dbReference type="Pfam" id="PF00078">
    <property type="entry name" value="RVT_1"/>
    <property type="match status" value="1"/>
</dbReference>
<dbReference type="InterPro" id="IPR052560">
    <property type="entry name" value="RdDP_mobile_element"/>
</dbReference>
<evidence type="ECO:0000313" key="3">
    <source>
        <dbReference type="Proteomes" id="UP000264820"/>
    </source>
</evidence>
<dbReference type="Proteomes" id="UP000264820">
    <property type="component" value="Unplaced"/>
</dbReference>
<dbReference type="AlphaFoldDB" id="A0A3Q2YP85"/>